<dbReference type="FunFam" id="1.10.238.200:FF:000006">
    <property type="entry name" value="Defective in cullin neddylation protein"/>
    <property type="match status" value="1"/>
</dbReference>
<evidence type="ECO:0000256" key="1">
    <source>
        <dbReference type="RuleBase" id="RU410713"/>
    </source>
</evidence>
<dbReference type="InterPro" id="IPR014764">
    <property type="entry name" value="DCN-prot"/>
</dbReference>
<dbReference type="GO" id="GO:0031624">
    <property type="term" value="F:ubiquitin conjugating enzyme binding"/>
    <property type="evidence" value="ECO:0007669"/>
    <property type="project" value="TreeGrafter"/>
</dbReference>
<keyword evidence="4" id="KW-1185">Reference proteome</keyword>
<dbReference type="InterPro" id="IPR005176">
    <property type="entry name" value="PONY_dom"/>
</dbReference>
<dbReference type="AlphaFoldDB" id="S8CMA4"/>
<feature type="domain" description="DCUN1" evidence="2">
    <location>
        <begin position="1"/>
        <end position="175"/>
    </location>
</feature>
<protein>
    <recommendedName>
        <fullName evidence="1">Defective in cullin neddylation protein</fullName>
    </recommendedName>
</protein>
<dbReference type="Pfam" id="PF03556">
    <property type="entry name" value="Cullin_binding"/>
    <property type="match status" value="1"/>
</dbReference>
<name>S8CMA4_9LAMI</name>
<comment type="caution">
    <text evidence="3">The sequence shown here is derived from an EMBL/GenBank/DDBJ whole genome shotgun (WGS) entry which is preliminary data.</text>
</comment>
<comment type="function">
    <text evidence="1">Neddylation of cullins play an essential role in the regulation of SCF-type complexes activity.</text>
</comment>
<dbReference type="GO" id="GO:0097602">
    <property type="term" value="F:cullin family protein binding"/>
    <property type="evidence" value="ECO:0007669"/>
    <property type="project" value="TreeGrafter"/>
</dbReference>
<dbReference type="PANTHER" id="PTHR12281">
    <property type="entry name" value="RP42 RELATED"/>
    <property type="match status" value="1"/>
</dbReference>
<reference evidence="3 4" key="1">
    <citation type="journal article" date="2013" name="BMC Genomics">
        <title>The miniature genome of a carnivorous plant Genlisea aurea contains a low number of genes and short non-coding sequences.</title>
        <authorList>
            <person name="Leushkin E.V."/>
            <person name="Sutormin R.A."/>
            <person name="Nabieva E.R."/>
            <person name="Penin A.A."/>
            <person name="Kondrashov A.S."/>
            <person name="Logacheva M.D."/>
        </authorList>
    </citation>
    <scope>NUCLEOTIDE SEQUENCE [LARGE SCALE GENOMIC DNA]</scope>
</reference>
<dbReference type="PANTHER" id="PTHR12281:SF31">
    <property type="entry name" value="DCN1-LIKE PROTEIN 3"/>
    <property type="match status" value="1"/>
</dbReference>
<gene>
    <name evidence="3" type="ORF">M569_06474</name>
</gene>
<dbReference type="EMBL" id="AUSU01002675">
    <property type="protein sequence ID" value="EPS68299.1"/>
    <property type="molecule type" value="Genomic_DNA"/>
</dbReference>
<sequence>MESSLDIFQIYCQFCEITAKSIPESCGPDDELHHRVRFLRVSLSQLMEMVESRFISFVSIFDELRRLKSKVDIMMVDSKEFSRFYDFVFFICRENGQKGITVNRAVTAWRLVLAGRFRLLNEWCNFVERSQRYNISEDTWRQVLAFSHGVHENLEGYDPQGPWPVLIDDFVDYLYRIKGYCGAPSLFCNCAADLESEHGCRDRSVHHHLLPCAGLRNSAGAKRKLGDDDYRKGSSCSKRIDFRPREDEYPNQNKCAVEGCLSRGFASLLSGES</sequence>
<organism evidence="3 4">
    <name type="scientific">Genlisea aurea</name>
    <dbReference type="NCBI Taxonomy" id="192259"/>
    <lineage>
        <taxon>Eukaryota</taxon>
        <taxon>Viridiplantae</taxon>
        <taxon>Streptophyta</taxon>
        <taxon>Embryophyta</taxon>
        <taxon>Tracheophyta</taxon>
        <taxon>Spermatophyta</taxon>
        <taxon>Magnoliopsida</taxon>
        <taxon>eudicotyledons</taxon>
        <taxon>Gunneridae</taxon>
        <taxon>Pentapetalae</taxon>
        <taxon>asterids</taxon>
        <taxon>lamiids</taxon>
        <taxon>Lamiales</taxon>
        <taxon>Lentibulariaceae</taxon>
        <taxon>Genlisea</taxon>
    </lineage>
</organism>
<dbReference type="PROSITE" id="PS51229">
    <property type="entry name" value="DCUN1"/>
    <property type="match status" value="1"/>
</dbReference>
<proteinExistence type="predicted"/>
<dbReference type="GO" id="GO:0045116">
    <property type="term" value="P:protein neddylation"/>
    <property type="evidence" value="ECO:0007669"/>
    <property type="project" value="TreeGrafter"/>
</dbReference>
<evidence type="ECO:0000313" key="3">
    <source>
        <dbReference type="EMBL" id="EPS68299.1"/>
    </source>
</evidence>
<evidence type="ECO:0000259" key="2">
    <source>
        <dbReference type="PROSITE" id="PS51229"/>
    </source>
</evidence>
<dbReference type="GO" id="GO:0000151">
    <property type="term" value="C:ubiquitin ligase complex"/>
    <property type="evidence" value="ECO:0007669"/>
    <property type="project" value="TreeGrafter"/>
</dbReference>
<accession>S8CMA4</accession>
<dbReference type="GO" id="GO:0032182">
    <property type="term" value="F:ubiquitin-like protein binding"/>
    <property type="evidence" value="ECO:0007669"/>
    <property type="project" value="TreeGrafter"/>
</dbReference>
<dbReference type="Gene3D" id="1.10.238.200">
    <property type="entry name" value="Cullin, PONY binding domain"/>
    <property type="match status" value="1"/>
</dbReference>
<dbReference type="Proteomes" id="UP000015453">
    <property type="component" value="Unassembled WGS sequence"/>
</dbReference>
<feature type="non-terminal residue" evidence="3">
    <location>
        <position position="273"/>
    </location>
</feature>
<evidence type="ECO:0000313" key="4">
    <source>
        <dbReference type="Proteomes" id="UP000015453"/>
    </source>
</evidence>
<dbReference type="OrthoDB" id="286637at2759"/>
<dbReference type="InterPro" id="IPR042460">
    <property type="entry name" value="DCN1-like_PONY"/>
</dbReference>